<organism evidence="3 4">
    <name type="scientific">Modestobacter roseus</name>
    <dbReference type="NCBI Taxonomy" id="1181884"/>
    <lineage>
        <taxon>Bacteria</taxon>
        <taxon>Bacillati</taxon>
        <taxon>Actinomycetota</taxon>
        <taxon>Actinomycetes</taxon>
        <taxon>Geodermatophilales</taxon>
        <taxon>Geodermatophilaceae</taxon>
        <taxon>Modestobacter</taxon>
    </lineage>
</organism>
<dbReference type="InterPro" id="IPR036397">
    <property type="entry name" value="RNaseH_sf"/>
</dbReference>
<accession>A0A562ISK6</accession>
<sequence>MSRGLVCEFIAAEKTSYGVRRLCRVFRISPTSFYAWAARAGGPTAGELDEAYAIEAAREAWVAHRRIYGARRLTAEVRDRGHGWNRKRVARLMRLGAIEGVHRRRRGKYGRRAVSTATAPDRVERNFTAAAPNQLWVADISYLRSWEGFVYLAVVVDAFSRKVVGWAMADHLRTELVLDAVGMAITTRKPAAGTVHHTDRGSQYTSYEFGKALRDSGVLASMGRVGSAFDNAMAESVFATLKTELIYRRSWPTRHELEMEVFSYLEGFYNTRRRHSRLGNLSPTDYENMHLTQNEVSA</sequence>
<comment type="caution">
    <text evidence="3">The sequence shown here is derived from an EMBL/GenBank/DDBJ whole genome shotgun (WGS) entry which is preliminary data.</text>
</comment>
<gene>
    <name evidence="3" type="ORF">JD78_02457</name>
</gene>
<feature type="domain" description="Integrase catalytic" evidence="2">
    <location>
        <begin position="128"/>
        <end position="291"/>
    </location>
</feature>
<evidence type="ECO:0000313" key="3">
    <source>
        <dbReference type="EMBL" id="TWH73928.1"/>
    </source>
</evidence>
<dbReference type="GO" id="GO:0015074">
    <property type="term" value="P:DNA integration"/>
    <property type="evidence" value="ECO:0007669"/>
    <property type="project" value="InterPro"/>
</dbReference>
<dbReference type="InterPro" id="IPR001584">
    <property type="entry name" value="Integrase_cat-core"/>
</dbReference>
<dbReference type="Gene3D" id="3.30.420.10">
    <property type="entry name" value="Ribonuclease H-like superfamily/Ribonuclease H"/>
    <property type="match status" value="1"/>
</dbReference>
<dbReference type="PANTHER" id="PTHR46889:SF4">
    <property type="entry name" value="TRANSPOSASE INSO FOR INSERTION SEQUENCE ELEMENT IS911B-RELATED"/>
    <property type="match status" value="1"/>
</dbReference>
<evidence type="ECO:0000313" key="4">
    <source>
        <dbReference type="Proteomes" id="UP000321490"/>
    </source>
</evidence>
<dbReference type="AlphaFoldDB" id="A0A562ISK6"/>
<dbReference type="Pfam" id="PF13276">
    <property type="entry name" value="HTH_21"/>
    <property type="match status" value="1"/>
</dbReference>
<dbReference type="InterPro" id="IPR048020">
    <property type="entry name" value="Transpos_IS3"/>
</dbReference>
<dbReference type="Pfam" id="PF00665">
    <property type="entry name" value="rve"/>
    <property type="match status" value="1"/>
</dbReference>
<dbReference type="Proteomes" id="UP000321490">
    <property type="component" value="Unassembled WGS sequence"/>
</dbReference>
<keyword evidence="4" id="KW-1185">Reference proteome</keyword>
<dbReference type="Pfam" id="PF13333">
    <property type="entry name" value="rve_2"/>
    <property type="match status" value="1"/>
</dbReference>
<evidence type="ECO:0000259" key="2">
    <source>
        <dbReference type="PROSITE" id="PS50994"/>
    </source>
</evidence>
<name>A0A562ISK6_9ACTN</name>
<evidence type="ECO:0000256" key="1">
    <source>
        <dbReference type="ARBA" id="ARBA00002286"/>
    </source>
</evidence>
<protein>
    <submittedName>
        <fullName evidence="3">Transposase InsO family protein</fullName>
    </submittedName>
</protein>
<dbReference type="PANTHER" id="PTHR46889">
    <property type="entry name" value="TRANSPOSASE INSF FOR INSERTION SEQUENCE IS3B-RELATED"/>
    <property type="match status" value="1"/>
</dbReference>
<dbReference type="PROSITE" id="PS50994">
    <property type="entry name" value="INTEGRASE"/>
    <property type="match status" value="1"/>
</dbReference>
<reference evidence="3 4" key="1">
    <citation type="submission" date="2019-07" db="EMBL/GenBank/DDBJ databases">
        <title>R&amp;d 2014.</title>
        <authorList>
            <person name="Klenk H.-P."/>
        </authorList>
    </citation>
    <scope>NUCLEOTIDE SEQUENCE [LARGE SCALE GENOMIC DNA]</scope>
    <source>
        <strain evidence="3 4">DSM 45764</strain>
    </source>
</reference>
<dbReference type="RefSeq" id="WP_166521451.1">
    <property type="nucleotide sequence ID" value="NZ_VLKF01000001.1"/>
</dbReference>
<dbReference type="SUPFAM" id="SSF53098">
    <property type="entry name" value="Ribonuclease H-like"/>
    <property type="match status" value="1"/>
</dbReference>
<comment type="function">
    <text evidence="1">Involved in the transposition of the insertion sequence.</text>
</comment>
<dbReference type="InterPro" id="IPR025948">
    <property type="entry name" value="HTH-like_dom"/>
</dbReference>
<proteinExistence type="predicted"/>
<dbReference type="NCBIfam" id="NF033516">
    <property type="entry name" value="transpos_IS3"/>
    <property type="match status" value="1"/>
</dbReference>
<dbReference type="EMBL" id="VLKF01000001">
    <property type="protein sequence ID" value="TWH73928.1"/>
    <property type="molecule type" value="Genomic_DNA"/>
</dbReference>
<dbReference type="InterPro" id="IPR012337">
    <property type="entry name" value="RNaseH-like_sf"/>
</dbReference>
<dbReference type="GO" id="GO:0003676">
    <property type="term" value="F:nucleic acid binding"/>
    <property type="evidence" value="ECO:0007669"/>
    <property type="project" value="InterPro"/>
</dbReference>
<dbReference type="InterPro" id="IPR050900">
    <property type="entry name" value="Transposase_IS3/IS150/IS904"/>
</dbReference>